<dbReference type="InterPro" id="IPR006066">
    <property type="entry name" value="NO2/SO3_Rdtase_FeS/sirohaem_BS"/>
</dbReference>
<dbReference type="PRINTS" id="PR00397">
    <property type="entry name" value="SIROHAEM"/>
</dbReference>
<keyword evidence="10" id="KW-1185">Reference proteome</keyword>
<keyword evidence="2" id="KW-0349">Heme</keyword>
<gene>
    <name evidence="9" type="ORF">SAMN05216233_11494</name>
</gene>
<evidence type="ECO:0000313" key="10">
    <source>
        <dbReference type="Proteomes" id="UP000198870"/>
    </source>
</evidence>
<protein>
    <submittedName>
        <fullName evidence="9">Nitrite/Sulfite reductase ferredoxin-like half domain-containing protein</fullName>
    </submittedName>
</protein>
<dbReference type="InterPro" id="IPR036136">
    <property type="entry name" value="Nit/Sulf_reduc_fer-like_dom_sf"/>
</dbReference>
<feature type="domain" description="Nitrite/sulphite reductase 4Fe-4S" evidence="7">
    <location>
        <begin position="82"/>
        <end position="219"/>
    </location>
</feature>
<organism evidence="9 10">
    <name type="scientific">Desulfoluna spongiiphila</name>
    <dbReference type="NCBI Taxonomy" id="419481"/>
    <lineage>
        <taxon>Bacteria</taxon>
        <taxon>Pseudomonadati</taxon>
        <taxon>Thermodesulfobacteriota</taxon>
        <taxon>Desulfobacteria</taxon>
        <taxon>Desulfobacterales</taxon>
        <taxon>Desulfolunaceae</taxon>
        <taxon>Desulfoluna</taxon>
    </lineage>
</organism>
<dbReference type="GO" id="GO:0046872">
    <property type="term" value="F:metal ion binding"/>
    <property type="evidence" value="ECO:0007669"/>
    <property type="project" value="UniProtKB-KW"/>
</dbReference>
<dbReference type="SUPFAM" id="SSF56014">
    <property type="entry name" value="Nitrite and sulphite reductase 4Fe-4S domain-like"/>
    <property type="match status" value="1"/>
</dbReference>
<proteinExistence type="predicted"/>
<dbReference type="PANTHER" id="PTHR43809">
    <property type="entry name" value="NITRITE REDUCTASE (NADH) LARGE SUBUNIT"/>
    <property type="match status" value="1"/>
</dbReference>
<dbReference type="OrthoDB" id="9768666at2"/>
<dbReference type="SUPFAM" id="SSF55124">
    <property type="entry name" value="Nitrite/Sulfite reductase N-terminal domain-like"/>
    <property type="match status" value="1"/>
</dbReference>
<name>A0A1G5HJF5_9BACT</name>
<accession>A0A1G5HJF5</accession>
<dbReference type="InterPro" id="IPR006067">
    <property type="entry name" value="NO2/SO3_Rdtase_4Fe4S_dom"/>
</dbReference>
<evidence type="ECO:0000259" key="7">
    <source>
        <dbReference type="Pfam" id="PF01077"/>
    </source>
</evidence>
<evidence type="ECO:0000256" key="6">
    <source>
        <dbReference type="ARBA" id="ARBA00023014"/>
    </source>
</evidence>
<evidence type="ECO:0000256" key="2">
    <source>
        <dbReference type="ARBA" id="ARBA00022617"/>
    </source>
</evidence>
<keyword evidence="5" id="KW-0408">Iron</keyword>
<evidence type="ECO:0000259" key="8">
    <source>
        <dbReference type="Pfam" id="PF03460"/>
    </source>
</evidence>
<dbReference type="GO" id="GO:0051539">
    <property type="term" value="F:4 iron, 4 sulfur cluster binding"/>
    <property type="evidence" value="ECO:0007669"/>
    <property type="project" value="UniProtKB-KW"/>
</dbReference>
<dbReference type="STRING" id="419481.SAMN05216233_11494"/>
<keyword evidence="1" id="KW-0004">4Fe-4S</keyword>
<keyword evidence="6" id="KW-0411">Iron-sulfur</keyword>
<dbReference type="AlphaFoldDB" id="A0A1G5HJF5"/>
<dbReference type="InterPro" id="IPR005117">
    <property type="entry name" value="NiRdtase/SiRdtase_haem-b_fer"/>
</dbReference>
<dbReference type="Proteomes" id="UP000198870">
    <property type="component" value="Unassembled WGS sequence"/>
</dbReference>
<evidence type="ECO:0000313" key="9">
    <source>
        <dbReference type="EMBL" id="SCY63906.1"/>
    </source>
</evidence>
<dbReference type="PIRSF" id="PIRSF037487">
    <property type="entry name" value="Sulfite_red_assimil"/>
    <property type="match status" value="1"/>
</dbReference>
<dbReference type="Pfam" id="PF01077">
    <property type="entry name" value="NIR_SIR"/>
    <property type="match status" value="1"/>
</dbReference>
<dbReference type="GO" id="GO:0020037">
    <property type="term" value="F:heme binding"/>
    <property type="evidence" value="ECO:0007669"/>
    <property type="project" value="InterPro"/>
</dbReference>
<reference evidence="9 10" key="1">
    <citation type="submission" date="2016-10" db="EMBL/GenBank/DDBJ databases">
        <authorList>
            <person name="de Groot N.N."/>
        </authorList>
    </citation>
    <scope>NUCLEOTIDE SEQUENCE [LARGE SCALE GENOMIC DNA]</scope>
    <source>
        <strain evidence="9 10">AA1</strain>
    </source>
</reference>
<dbReference type="EMBL" id="FMUX01000014">
    <property type="protein sequence ID" value="SCY63906.1"/>
    <property type="molecule type" value="Genomic_DNA"/>
</dbReference>
<keyword evidence="3" id="KW-0479">Metal-binding</keyword>
<dbReference type="GO" id="GO:0016491">
    <property type="term" value="F:oxidoreductase activity"/>
    <property type="evidence" value="ECO:0007669"/>
    <property type="project" value="UniProtKB-KW"/>
</dbReference>
<dbReference type="RefSeq" id="WP_092212560.1">
    <property type="nucleotide sequence ID" value="NZ_FMUX01000014.1"/>
</dbReference>
<evidence type="ECO:0000256" key="5">
    <source>
        <dbReference type="ARBA" id="ARBA00023004"/>
    </source>
</evidence>
<dbReference type="InterPro" id="IPR017220">
    <property type="entry name" value="Sulphite_reductase_assimil"/>
</dbReference>
<sequence>MTSQKNSIVRQRDKETFAVVPHVPCGVVTPETLRKIADVSEKYEAAALKITSAARIAIVGLKEDDVPKAWDDLAMVPGQAVGKVVRSVKACPGTTFCAMAKQDALTIGMTLDEKYHGMELPSKTKMSVSGCQNQCAENCIKDASLAGTKNGWTLMAGGIGTGRPRLADIIAEDLETDEALAMFDRLIAYYKENGKKVERIGRMIDRIGLDVVKAAVAGEKAAA</sequence>
<evidence type="ECO:0000256" key="4">
    <source>
        <dbReference type="ARBA" id="ARBA00023002"/>
    </source>
</evidence>
<keyword evidence="4" id="KW-0560">Oxidoreductase</keyword>
<dbReference type="PANTHER" id="PTHR43809:SF1">
    <property type="entry name" value="NITRITE REDUCTASE (NADH) LARGE SUBUNIT"/>
    <property type="match status" value="1"/>
</dbReference>
<dbReference type="InterPro" id="IPR045854">
    <property type="entry name" value="NO2/SO3_Rdtase_4Fe4S_sf"/>
</dbReference>
<feature type="domain" description="Nitrite/Sulfite reductase ferredoxin-like" evidence="8">
    <location>
        <begin position="10"/>
        <end position="75"/>
    </location>
</feature>
<evidence type="ECO:0000256" key="3">
    <source>
        <dbReference type="ARBA" id="ARBA00022723"/>
    </source>
</evidence>
<dbReference type="Gene3D" id="3.30.413.10">
    <property type="entry name" value="Sulfite Reductase Hemoprotein, domain 1"/>
    <property type="match status" value="1"/>
</dbReference>
<dbReference type="Pfam" id="PF03460">
    <property type="entry name" value="NIR_SIR_ferr"/>
    <property type="match status" value="1"/>
</dbReference>
<dbReference type="InterPro" id="IPR052034">
    <property type="entry name" value="NasD-like"/>
</dbReference>
<evidence type="ECO:0000256" key="1">
    <source>
        <dbReference type="ARBA" id="ARBA00022485"/>
    </source>
</evidence>